<dbReference type="Proteomes" id="UP000603227">
    <property type="component" value="Unassembled WGS sequence"/>
</dbReference>
<dbReference type="EMBL" id="BNAT01000042">
    <property type="protein sequence ID" value="GHE55863.1"/>
    <property type="molecule type" value="Genomic_DNA"/>
</dbReference>
<evidence type="ECO:0000256" key="1">
    <source>
        <dbReference type="SAM" id="MobiDB-lite"/>
    </source>
</evidence>
<feature type="compositionally biased region" description="Gly residues" evidence="1">
    <location>
        <begin position="82"/>
        <end position="94"/>
    </location>
</feature>
<evidence type="ECO:0000313" key="2">
    <source>
        <dbReference type="EMBL" id="GHE55863.1"/>
    </source>
</evidence>
<feature type="compositionally biased region" description="Basic and acidic residues" evidence="1">
    <location>
        <begin position="95"/>
        <end position="105"/>
    </location>
</feature>
<keyword evidence="3" id="KW-1185">Reference proteome</keyword>
<feature type="region of interest" description="Disordered" evidence="1">
    <location>
        <begin position="27"/>
        <end position="47"/>
    </location>
</feature>
<name>A0A918ZK65_9ACTN</name>
<reference evidence="2" key="1">
    <citation type="journal article" date="2014" name="Int. J. Syst. Evol. Microbiol.">
        <title>Complete genome sequence of Corynebacterium casei LMG S-19264T (=DSM 44701T), isolated from a smear-ripened cheese.</title>
        <authorList>
            <consortium name="US DOE Joint Genome Institute (JGI-PGF)"/>
            <person name="Walter F."/>
            <person name="Albersmeier A."/>
            <person name="Kalinowski J."/>
            <person name="Ruckert C."/>
        </authorList>
    </citation>
    <scope>NUCLEOTIDE SEQUENCE</scope>
    <source>
        <strain evidence="2">CGMCC 4.7403</strain>
    </source>
</reference>
<dbReference type="AlphaFoldDB" id="A0A918ZK65"/>
<protein>
    <submittedName>
        <fullName evidence="2">Uncharacterized protein</fullName>
    </submittedName>
</protein>
<comment type="caution">
    <text evidence="2">The sequence shown here is derived from an EMBL/GenBank/DDBJ whole genome shotgun (WGS) entry which is preliminary data.</text>
</comment>
<sequence length="124" mass="13030">MQPPRGDADVQVGGVRGERLQDMEQMQPEDTAGLAGHLQVGPAPQQVPRGEVGLQQLVEAGCVTDPVHGCLQRIVDRRVAGGEQGDGLVHGDGTAGREGEAEPLDRAPPFVVGLRFLSRHADGP</sequence>
<proteinExistence type="predicted"/>
<evidence type="ECO:0000313" key="3">
    <source>
        <dbReference type="Proteomes" id="UP000603227"/>
    </source>
</evidence>
<gene>
    <name evidence="2" type="ORF">GCM10017771_78520</name>
</gene>
<reference evidence="2" key="2">
    <citation type="submission" date="2020-09" db="EMBL/GenBank/DDBJ databases">
        <authorList>
            <person name="Sun Q."/>
            <person name="Zhou Y."/>
        </authorList>
    </citation>
    <scope>NUCLEOTIDE SEQUENCE</scope>
    <source>
        <strain evidence="2">CGMCC 4.7403</strain>
    </source>
</reference>
<organism evidence="2 3">
    <name type="scientific">Streptomyces capitiformicae</name>
    <dbReference type="NCBI Taxonomy" id="2014920"/>
    <lineage>
        <taxon>Bacteria</taxon>
        <taxon>Bacillati</taxon>
        <taxon>Actinomycetota</taxon>
        <taxon>Actinomycetes</taxon>
        <taxon>Kitasatosporales</taxon>
        <taxon>Streptomycetaceae</taxon>
        <taxon>Streptomyces</taxon>
    </lineage>
</organism>
<accession>A0A918ZK65</accession>
<feature type="region of interest" description="Disordered" evidence="1">
    <location>
        <begin position="81"/>
        <end position="109"/>
    </location>
</feature>